<protein>
    <recommendedName>
        <fullName evidence="6">Small ribosomal subunit protein uS7</fullName>
    </recommendedName>
</protein>
<dbReference type="InterPro" id="IPR005717">
    <property type="entry name" value="Ribosomal_uS7_bac/org-type"/>
</dbReference>
<dbReference type="FunFam" id="1.10.455.10:FF:000001">
    <property type="entry name" value="30S ribosomal protein S7"/>
    <property type="match status" value="1"/>
</dbReference>
<sequence length="158" mass="18170">MPRKKTKSLVRDIKPDRLYNSVQVQKVINRVMLDGKKQIAERLVYGGMQKAADKLKVKNPLEVFEQAMKNIQPQLETRSRRVGGANYQIPFEVKGQRQQHLTIMWFVAAARARKGMSMEDRIAQELMDAYNNTGAAVKKREDAHKMAEANRAFAHFAR</sequence>
<keyword evidence="5 6" id="KW-0687">Ribonucleoprotein</keyword>
<comment type="subunit">
    <text evidence="6">Part of the 30S ribosomal subunit. Contacts proteins S9 and S11.</text>
</comment>
<accession>A0A955LVQ8</accession>
<dbReference type="AlphaFoldDB" id="A0A955LVQ8"/>
<dbReference type="PANTHER" id="PTHR11205">
    <property type="entry name" value="RIBOSOMAL PROTEIN S7"/>
    <property type="match status" value="1"/>
</dbReference>
<evidence type="ECO:0000256" key="5">
    <source>
        <dbReference type="ARBA" id="ARBA00023274"/>
    </source>
</evidence>
<dbReference type="Pfam" id="PF00177">
    <property type="entry name" value="Ribosomal_S7"/>
    <property type="match status" value="1"/>
</dbReference>
<dbReference type="GO" id="GO:0003735">
    <property type="term" value="F:structural constituent of ribosome"/>
    <property type="evidence" value="ECO:0007669"/>
    <property type="project" value="InterPro"/>
</dbReference>
<dbReference type="NCBIfam" id="TIGR01029">
    <property type="entry name" value="rpsG_bact"/>
    <property type="match status" value="1"/>
</dbReference>
<dbReference type="CDD" id="cd14869">
    <property type="entry name" value="uS7_Bacteria"/>
    <property type="match status" value="1"/>
</dbReference>
<dbReference type="InterPro" id="IPR023798">
    <property type="entry name" value="Ribosomal_uS7_dom"/>
</dbReference>
<keyword evidence="3 6" id="KW-0694">RNA-binding</keyword>
<reference evidence="8" key="1">
    <citation type="submission" date="2020-04" db="EMBL/GenBank/DDBJ databases">
        <authorList>
            <person name="Zhang T."/>
        </authorList>
    </citation>
    <scope>NUCLEOTIDE SEQUENCE</scope>
    <source>
        <strain evidence="8">HKST-UBA02</strain>
    </source>
</reference>
<dbReference type="GO" id="GO:0006412">
    <property type="term" value="P:translation"/>
    <property type="evidence" value="ECO:0007669"/>
    <property type="project" value="UniProtKB-UniRule"/>
</dbReference>
<dbReference type="PIRSF" id="PIRSF002122">
    <property type="entry name" value="RPS7p_RPS7a_RPS5e_RPS7o"/>
    <property type="match status" value="1"/>
</dbReference>
<dbReference type="Gene3D" id="1.10.455.10">
    <property type="entry name" value="Ribosomal protein S7 domain"/>
    <property type="match status" value="1"/>
</dbReference>
<evidence type="ECO:0000256" key="3">
    <source>
        <dbReference type="ARBA" id="ARBA00022884"/>
    </source>
</evidence>
<dbReference type="InterPro" id="IPR036823">
    <property type="entry name" value="Ribosomal_uS7_dom_sf"/>
</dbReference>
<proteinExistence type="inferred from homology"/>
<feature type="domain" description="Small ribosomal subunit protein uS7" evidence="7">
    <location>
        <begin position="5"/>
        <end position="151"/>
    </location>
</feature>
<dbReference type="HAMAP" id="MF_00480_B">
    <property type="entry name" value="Ribosomal_uS7_B"/>
    <property type="match status" value="1"/>
</dbReference>
<evidence type="ECO:0000256" key="6">
    <source>
        <dbReference type="HAMAP-Rule" id="MF_00480"/>
    </source>
</evidence>
<evidence type="ECO:0000256" key="4">
    <source>
        <dbReference type="ARBA" id="ARBA00022980"/>
    </source>
</evidence>
<keyword evidence="4 6" id="KW-0689">Ribosomal protein</keyword>
<name>A0A955LVQ8_UNCKA</name>
<dbReference type="GO" id="GO:0015935">
    <property type="term" value="C:small ribosomal subunit"/>
    <property type="evidence" value="ECO:0007669"/>
    <property type="project" value="InterPro"/>
</dbReference>
<evidence type="ECO:0000256" key="2">
    <source>
        <dbReference type="ARBA" id="ARBA00022730"/>
    </source>
</evidence>
<keyword evidence="6" id="KW-0820">tRNA-binding</keyword>
<evidence type="ECO:0000259" key="7">
    <source>
        <dbReference type="Pfam" id="PF00177"/>
    </source>
</evidence>
<evidence type="ECO:0000313" key="9">
    <source>
        <dbReference type="Proteomes" id="UP000699691"/>
    </source>
</evidence>
<comment type="function">
    <text evidence="6">One of the primary rRNA binding proteins, it binds directly to 16S rRNA where it nucleates assembly of the head domain of the 30S subunit. Is located at the subunit interface close to the decoding center, probably blocks exit of the E-site tRNA.</text>
</comment>
<evidence type="ECO:0000313" key="8">
    <source>
        <dbReference type="EMBL" id="MCA9397383.1"/>
    </source>
</evidence>
<dbReference type="SUPFAM" id="SSF47973">
    <property type="entry name" value="Ribosomal protein S7"/>
    <property type="match status" value="1"/>
</dbReference>
<dbReference type="GO" id="GO:0019843">
    <property type="term" value="F:rRNA binding"/>
    <property type="evidence" value="ECO:0007669"/>
    <property type="project" value="UniProtKB-UniRule"/>
</dbReference>
<reference evidence="8" key="2">
    <citation type="journal article" date="2021" name="Microbiome">
        <title>Successional dynamics and alternative stable states in a saline activated sludge microbial community over 9 years.</title>
        <authorList>
            <person name="Wang Y."/>
            <person name="Ye J."/>
            <person name="Ju F."/>
            <person name="Liu L."/>
            <person name="Boyd J.A."/>
            <person name="Deng Y."/>
            <person name="Parks D.H."/>
            <person name="Jiang X."/>
            <person name="Yin X."/>
            <person name="Woodcroft B.J."/>
            <person name="Tyson G.W."/>
            <person name="Hugenholtz P."/>
            <person name="Polz M.F."/>
            <person name="Zhang T."/>
        </authorList>
    </citation>
    <scope>NUCLEOTIDE SEQUENCE</scope>
    <source>
        <strain evidence="8">HKST-UBA02</strain>
    </source>
</reference>
<gene>
    <name evidence="6 8" type="primary">rpsG</name>
    <name evidence="8" type="ORF">KC573_01025</name>
</gene>
<dbReference type="GO" id="GO:0000049">
    <property type="term" value="F:tRNA binding"/>
    <property type="evidence" value="ECO:0007669"/>
    <property type="project" value="UniProtKB-UniRule"/>
</dbReference>
<keyword evidence="2 6" id="KW-0699">rRNA-binding</keyword>
<dbReference type="InterPro" id="IPR000235">
    <property type="entry name" value="Ribosomal_uS7"/>
</dbReference>
<evidence type="ECO:0000256" key="1">
    <source>
        <dbReference type="ARBA" id="ARBA00007151"/>
    </source>
</evidence>
<comment type="similarity">
    <text evidence="1 6">Belongs to the universal ribosomal protein uS7 family.</text>
</comment>
<comment type="caution">
    <text evidence="8">The sequence shown here is derived from an EMBL/GenBank/DDBJ whole genome shotgun (WGS) entry which is preliminary data.</text>
</comment>
<dbReference type="EMBL" id="JAGQKY010000028">
    <property type="protein sequence ID" value="MCA9397383.1"/>
    <property type="molecule type" value="Genomic_DNA"/>
</dbReference>
<dbReference type="Proteomes" id="UP000699691">
    <property type="component" value="Unassembled WGS sequence"/>
</dbReference>
<organism evidence="8 9">
    <name type="scientific">candidate division WWE3 bacterium</name>
    <dbReference type="NCBI Taxonomy" id="2053526"/>
    <lineage>
        <taxon>Bacteria</taxon>
        <taxon>Katanobacteria</taxon>
    </lineage>
</organism>